<comment type="similarity">
    <text evidence="5">Belongs to the acetyltransferase family. AANAT subfamily.</text>
</comment>
<evidence type="ECO:0000256" key="8">
    <source>
        <dbReference type="ARBA" id="ARBA00042928"/>
    </source>
</evidence>
<dbReference type="Pfam" id="PF00583">
    <property type="entry name" value="Acetyltransf_1"/>
    <property type="match status" value="1"/>
</dbReference>
<keyword evidence="9" id="KW-0471">Melatonin biosynthesis</keyword>
<proteinExistence type="inferred from homology"/>
<evidence type="ECO:0000256" key="3">
    <source>
        <dbReference type="ARBA" id="ARBA00036561"/>
    </source>
</evidence>
<evidence type="ECO:0000256" key="6">
    <source>
        <dbReference type="ARBA" id="ARBA00039114"/>
    </source>
</evidence>
<dbReference type="InterPro" id="IPR016181">
    <property type="entry name" value="Acyl_CoA_acyltransferase"/>
</dbReference>
<evidence type="ECO:0000256" key="2">
    <source>
        <dbReference type="ARBA" id="ARBA00023315"/>
    </source>
</evidence>
<name>A0A913ZIW1_PATMI</name>
<dbReference type="GeneID" id="119724655"/>
<evidence type="ECO:0000313" key="11">
    <source>
        <dbReference type="EnsemblMetazoa" id="XP_038051732.1"/>
    </source>
</evidence>
<feature type="domain" description="N-acetyltransferase" evidence="10">
    <location>
        <begin position="65"/>
        <end position="228"/>
    </location>
</feature>
<dbReference type="AlphaFoldDB" id="A0A913ZIW1"/>
<dbReference type="EnsemblMetazoa" id="XM_038195804.1">
    <property type="protein sequence ID" value="XP_038051732.1"/>
    <property type="gene ID" value="LOC119724655"/>
</dbReference>
<comment type="catalytic activity">
    <reaction evidence="3">
        <text>a 2-arylethylamine + acetyl-CoA = an N-acetyl-2-arylethylamine + CoA + H(+)</text>
        <dbReference type="Rhea" id="RHEA:20497"/>
        <dbReference type="ChEBI" id="CHEBI:15378"/>
        <dbReference type="ChEBI" id="CHEBI:55469"/>
        <dbReference type="ChEBI" id="CHEBI:57287"/>
        <dbReference type="ChEBI" id="CHEBI:57288"/>
        <dbReference type="ChEBI" id="CHEBI:77827"/>
        <dbReference type="EC" id="2.3.1.87"/>
    </reaction>
</comment>
<dbReference type="GO" id="GO:0004059">
    <property type="term" value="F:aralkylamine N-acetyltransferase activity"/>
    <property type="evidence" value="ECO:0007669"/>
    <property type="project" value="UniProtKB-EC"/>
</dbReference>
<dbReference type="InterPro" id="IPR051635">
    <property type="entry name" value="SNAT-like"/>
</dbReference>
<evidence type="ECO:0000259" key="10">
    <source>
        <dbReference type="PROSITE" id="PS51186"/>
    </source>
</evidence>
<dbReference type="CDD" id="cd04301">
    <property type="entry name" value="NAT_SF"/>
    <property type="match status" value="1"/>
</dbReference>
<evidence type="ECO:0000256" key="1">
    <source>
        <dbReference type="ARBA" id="ARBA00022679"/>
    </source>
</evidence>
<dbReference type="PROSITE" id="PS51186">
    <property type="entry name" value="GNAT"/>
    <property type="match status" value="1"/>
</dbReference>
<evidence type="ECO:0000256" key="7">
    <source>
        <dbReference type="ARBA" id="ARBA00039398"/>
    </source>
</evidence>
<sequence>MFARSQGLVCRPNARLFTCMYRPTITNIAGQRLRCKRALIYRLGDTKRLVSSESRHARTSPDGSSCIRQIKAEEVHEVWQLDAQSYPDYPTQPIEILTRAQRAAPDLFWGHFANGRMTGFACATLSSGSKWTHDSLFNHEPEGAVACLQSLCVYPEFRKMGIAKALVKHLVKHIEDNHNGVTNMCFVCEAHLIPAYRRMGFTYVGPADPSCLSGEESSQWYDMEYRVPASPKDSE</sequence>
<dbReference type="PANTHER" id="PTHR10908">
    <property type="entry name" value="SEROTONIN N-ACETYLTRANSFERASE"/>
    <property type="match status" value="1"/>
</dbReference>
<organism evidence="11 12">
    <name type="scientific">Patiria miniata</name>
    <name type="common">Bat star</name>
    <name type="synonym">Asterina miniata</name>
    <dbReference type="NCBI Taxonomy" id="46514"/>
    <lineage>
        <taxon>Eukaryota</taxon>
        <taxon>Metazoa</taxon>
        <taxon>Echinodermata</taxon>
        <taxon>Eleutherozoa</taxon>
        <taxon>Asterozoa</taxon>
        <taxon>Asteroidea</taxon>
        <taxon>Valvatacea</taxon>
        <taxon>Valvatida</taxon>
        <taxon>Asterinidae</taxon>
        <taxon>Patiria</taxon>
    </lineage>
</organism>
<dbReference type="Proteomes" id="UP000887568">
    <property type="component" value="Unplaced"/>
</dbReference>
<keyword evidence="1" id="KW-0808">Transferase</keyword>
<dbReference type="GO" id="GO:0030187">
    <property type="term" value="P:melatonin biosynthetic process"/>
    <property type="evidence" value="ECO:0007669"/>
    <property type="project" value="UniProtKB-KW"/>
</dbReference>
<dbReference type="EC" id="2.3.1.87" evidence="6"/>
<dbReference type="SUPFAM" id="SSF55729">
    <property type="entry name" value="Acyl-CoA N-acyltransferases (Nat)"/>
    <property type="match status" value="1"/>
</dbReference>
<evidence type="ECO:0000256" key="9">
    <source>
        <dbReference type="ARBA" id="ARBA00043260"/>
    </source>
</evidence>
<dbReference type="GO" id="GO:0005737">
    <property type="term" value="C:cytoplasm"/>
    <property type="evidence" value="ECO:0007669"/>
    <property type="project" value="TreeGrafter"/>
</dbReference>
<dbReference type="InterPro" id="IPR000182">
    <property type="entry name" value="GNAT_dom"/>
</dbReference>
<comment type="pathway">
    <text evidence="4">Aromatic compound metabolism; melatonin biosynthesis; melatonin from serotonin: step 1/2.</text>
</comment>
<dbReference type="RefSeq" id="XP_038051732.1">
    <property type="nucleotide sequence ID" value="XM_038195804.1"/>
</dbReference>
<dbReference type="OrthoDB" id="30840at2759"/>
<evidence type="ECO:0000256" key="4">
    <source>
        <dbReference type="ARBA" id="ARBA00037926"/>
    </source>
</evidence>
<dbReference type="Gene3D" id="3.40.630.30">
    <property type="match status" value="1"/>
</dbReference>
<evidence type="ECO:0000313" key="12">
    <source>
        <dbReference type="Proteomes" id="UP000887568"/>
    </source>
</evidence>
<keyword evidence="2" id="KW-0012">Acyltransferase</keyword>
<accession>A0A913ZIW1</accession>
<protein>
    <recommendedName>
        <fullName evidence="7">Serotonin N-acetyltransferase</fullName>
        <ecNumber evidence="6">2.3.1.87</ecNumber>
    </recommendedName>
    <alternativeName>
        <fullName evidence="8">Aralkylamine N-acetyltransferase</fullName>
    </alternativeName>
</protein>
<keyword evidence="12" id="KW-1185">Reference proteome</keyword>
<reference evidence="11" key="1">
    <citation type="submission" date="2022-11" db="UniProtKB">
        <authorList>
            <consortium name="EnsemblMetazoa"/>
        </authorList>
    </citation>
    <scope>IDENTIFICATION</scope>
</reference>
<evidence type="ECO:0000256" key="5">
    <source>
        <dbReference type="ARBA" id="ARBA00038182"/>
    </source>
</evidence>
<dbReference type="PANTHER" id="PTHR10908:SF0">
    <property type="entry name" value="SEROTONIN N-ACETYLTRANSFERASE"/>
    <property type="match status" value="1"/>
</dbReference>